<evidence type="ECO:0000313" key="4">
    <source>
        <dbReference type="Proteomes" id="UP000251540"/>
    </source>
</evidence>
<dbReference type="Proteomes" id="UP000251540">
    <property type="component" value="Unassembled WGS sequence"/>
</dbReference>
<gene>
    <name evidence="2" type="ORF">DAX73_26620</name>
    <name evidence="1" type="ORF">DAX92_26695</name>
</gene>
<dbReference type="EMBL" id="QARP01000050">
    <property type="protein sequence ID" value="PUF26982.1"/>
    <property type="molecule type" value="Genomic_DNA"/>
</dbReference>
<dbReference type="Proteomes" id="UP000251351">
    <property type="component" value="Unassembled WGS sequence"/>
</dbReference>
<evidence type="ECO:0000313" key="3">
    <source>
        <dbReference type="Proteomes" id="UP000251351"/>
    </source>
</evidence>
<dbReference type="EMBL" id="QARO01000047">
    <property type="protein sequence ID" value="PUF51777.1"/>
    <property type="molecule type" value="Genomic_DNA"/>
</dbReference>
<comment type="caution">
    <text evidence="1">The sequence shown here is derived from an EMBL/GenBank/DDBJ whole genome shotgun (WGS) entry which is preliminary data.</text>
</comment>
<accession>A0A7Z1PZE5</accession>
<protein>
    <submittedName>
        <fullName evidence="1">Uncharacterized protein</fullName>
    </submittedName>
</protein>
<name>A0A7Z1PZE5_SALET</name>
<dbReference type="AlphaFoldDB" id="A0A7Z1PZE5"/>
<organism evidence="1 4">
    <name type="scientific">Salmonella enterica I</name>
    <dbReference type="NCBI Taxonomy" id="59201"/>
    <lineage>
        <taxon>Bacteria</taxon>
        <taxon>Pseudomonadati</taxon>
        <taxon>Pseudomonadota</taxon>
        <taxon>Gammaproteobacteria</taxon>
        <taxon>Enterobacterales</taxon>
        <taxon>Enterobacteriaceae</taxon>
        <taxon>Salmonella</taxon>
    </lineage>
</organism>
<dbReference type="RefSeq" id="WP_154708103.1">
    <property type="nucleotide sequence ID" value="NZ_QARO01000047.1"/>
</dbReference>
<proteinExistence type="predicted"/>
<evidence type="ECO:0000313" key="2">
    <source>
        <dbReference type="EMBL" id="PUF51777.1"/>
    </source>
</evidence>
<reference evidence="3 4" key="1">
    <citation type="submission" date="2018-04" db="EMBL/GenBank/DDBJ databases">
        <title>Whole genome sequencing of Salmonella enterica.</title>
        <authorList>
            <person name="Bell R."/>
        </authorList>
    </citation>
    <scope>NUCLEOTIDE SEQUENCE [LARGE SCALE GENOMIC DNA]</scope>
    <source>
        <strain evidence="1 4">CFSAN058609</strain>
        <strain evidence="2 3">CFSAN058610</strain>
    </source>
</reference>
<evidence type="ECO:0000313" key="1">
    <source>
        <dbReference type="EMBL" id="PUF26982.1"/>
    </source>
</evidence>
<sequence length="134" mass="15000">MSYKERLIIAADEVALFDRITARFRTIFQSAELWLKETTPIRKSGEPVLPPRRHVVTGSDRALLEIMPDGSLRPVSAFSFRRFPGDKKDATIRYPEGPGTVRAQPLPEARALTQKAVLKAVLTASGDASRKRRL</sequence>